<protein>
    <recommendedName>
        <fullName evidence="4">Flagellin N-terminal domain-containing protein</fullName>
    </recommendedName>
</protein>
<dbReference type="AlphaFoldDB" id="A0A2W5KPV1"/>
<comment type="caution">
    <text evidence="5">The sequence shown here is derived from an EMBL/GenBank/DDBJ whole genome shotgun (WGS) entry which is preliminary data.</text>
</comment>
<dbReference type="InterPro" id="IPR001029">
    <property type="entry name" value="Flagellin_N"/>
</dbReference>
<dbReference type="EMBL" id="QFPN01000001">
    <property type="protein sequence ID" value="PZQ19061.1"/>
    <property type="molecule type" value="Genomic_DNA"/>
</dbReference>
<dbReference type="Gene3D" id="1.20.1330.10">
    <property type="entry name" value="f41 fragment of flagellin, N-terminal domain"/>
    <property type="match status" value="1"/>
</dbReference>
<dbReference type="SUPFAM" id="SSF64518">
    <property type="entry name" value="Phase 1 flagellin"/>
    <property type="match status" value="2"/>
</dbReference>
<dbReference type="Proteomes" id="UP000249577">
    <property type="component" value="Unassembled WGS sequence"/>
</dbReference>
<dbReference type="GO" id="GO:0005198">
    <property type="term" value="F:structural molecule activity"/>
    <property type="evidence" value="ECO:0007669"/>
    <property type="project" value="InterPro"/>
</dbReference>
<evidence type="ECO:0000313" key="5">
    <source>
        <dbReference type="EMBL" id="PZQ19061.1"/>
    </source>
</evidence>
<accession>A0A2W5KPV1</accession>
<dbReference type="Pfam" id="PF00669">
    <property type="entry name" value="Flagellin_N"/>
    <property type="match status" value="1"/>
</dbReference>
<proteinExistence type="inferred from homology"/>
<organism evidence="5 6">
    <name type="scientific">Ancylobacter novellus</name>
    <name type="common">Thiobacillus novellus</name>
    <dbReference type="NCBI Taxonomy" id="921"/>
    <lineage>
        <taxon>Bacteria</taxon>
        <taxon>Pseudomonadati</taxon>
        <taxon>Pseudomonadota</taxon>
        <taxon>Alphaproteobacteria</taxon>
        <taxon>Hyphomicrobiales</taxon>
        <taxon>Xanthobacteraceae</taxon>
        <taxon>Ancylobacter</taxon>
    </lineage>
</organism>
<keyword evidence="3" id="KW-0975">Bacterial flagellum</keyword>
<feature type="domain" description="Flagellin N-terminal" evidence="4">
    <location>
        <begin position="7"/>
        <end position="102"/>
    </location>
</feature>
<comment type="similarity">
    <text evidence="2">Belongs to the bacterial flagellin family.</text>
</comment>
<gene>
    <name evidence="5" type="ORF">DI565_01320</name>
</gene>
<reference evidence="5 6" key="1">
    <citation type="submission" date="2017-08" db="EMBL/GenBank/DDBJ databases">
        <title>Infants hospitalized years apart are colonized by the same room-sourced microbial strains.</title>
        <authorList>
            <person name="Brooks B."/>
            <person name="Olm M.R."/>
            <person name="Firek B.A."/>
            <person name="Baker R."/>
            <person name="Thomas B.C."/>
            <person name="Morowitz M.J."/>
            <person name="Banfield J.F."/>
        </authorList>
    </citation>
    <scope>NUCLEOTIDE SEQUENCE [LARGE SCALE GENOMIC DNA]</scope>
    <source>
        <strain evidence="5">S2_005_003_R2_43</strain>
    </source>
</reference>
<evidence type="ECO:0000313" key="6">
    <source>
        <dbReference type="Proteomes" id="UP000249577"/>
    </source>
</evidence>
<sequence>MADVVLNSAVRSNLRTLQSTTELLNQTEERLATGKKVNSALDNPASFFTANALSRRSTDLSSLLDSVSSSVKTLEAADNGIKAITDIVQGLKATARAAMQSPLAVSEKAGVTSGDLGTGATAKNLLGGAVDNPATSGSVSFTFGSATTLTDAADTLSFDIAVDGGATQTITIDQAAVQAVGNGDSTINSATELRTILGNLLGSDVTIGGTGNAVTISSNTAGATSSIAISNYTETDADNDTTDATGLGNASGTGVAAVTTPSVLDGKTLVVKDKNDNNVTVTFGSGTGQISSIEALNKYFEDNDVLLDATFDVNDRTLKLSADNSIANSTPLDIGGSVVGAGKPFELSSFTSPVLDSDAALKRANLADDFNDSMKEIDNLAKDANYNGVNLLMGDDLEVVFNEDGSSKLNVKGVTFDADGVGLAQISEDQFYDSGSIQSVLDRIDAAFQTIEAQSAKFGSQLQIVQTREVFTKDMIGTLDDGAHALTSADTNEEAANLATLQTRQSLIVSSLSISTQQESAVLQLLR</sequence>
<name>A0A2W5KPV1_ANCNO</name>
<evidence type="ECO:0000259" key="4">
    <source>
        <dbReference type="Pfam" id="PF00669"/>
    </source>
</evidence>
<comment type="subcellular location">
    <subcellularLocation>
        <location evidence="1">Bacterial flagellum</location>
    </subcellularLocation>
</comment>
<evidence type="ECO:0000256" key="2">
    <source>
        <dbReference type="ARBA" id="ARBA00005709"/>
    </source>
</evidence>
<dbReference type="GO" id="GO:0009288">
    <property type="term" value="C:bacterial-type flagellum"/>
    <property type="evidence" value="ECO:0007669"/>
    <property type="project" value="UniProtKB-SubCell"/>
</dbReference>
<evidence type="ECO:0000256" key="1">
    <source>
        <dbReference type="ARBA" id="ARBA00004365"/>
    </source>
</evidence>
<evidence type="ECO:0000256" key="3">
    <source>
        <dbReference type="ARBA" id="ARBA00023143"/>
    </source>
</evidence>